<gene>
    <name evidence="2" type="ORF">A3C87_01965</name>
</gene>
<accession>A0A1F6DI09</accession>
<keyword evidence="1" id="KW-0472">Membrane</keyword>
<evidence type="ECO:0000256" key="1">
    <source>
        <dbReference type="SAM" id="Phobius"/>
    </source>
</evidence>
<dbReference type="STRING" id="1798491.A3C87_01965"/>
<comment type="caution">
    <text evidence="2">The sequence shown here is derived from an EMBL/GenBank/DDBJ whole genome shotgun (WGS) entry which is preliminary data.</text>
</comment>
<keyword evidence="1" id="KW-1133">Transmembrane helix</keyword>
<dbReference type="AlphaFoldDB" id="A0A1F6DI09"/>
<keyword evidence="1" id="KW-0812">Transmembrane</keyword>
<feature type="transmembrane region" description="Helical" evidence="1">
    <location>
        <begin position="92"/>
        <end position="115"/>
    </location>
</feature>
<protein>
    <submittedName>
        <fullName evidence="2">Uncharacterized protein</fullName>
    </submittedName>
</protein>
<dbReference type="EMBL" id="MFLE01000026">
    <property type="protein sequence ID" value="OGG61045.1"/>
    <property type="molecule type" value="Genomic_DNA"/>
</dbReference>
<feature type="transmembrane region" description="Helical" evidence="1">
    <location>
        <begin position="35"/>
        <end position="55"/>
    </location>
</feature>
<feature type="transmembrane region" description="Helical" evidence="1">
    <location>
        <begin position="67"/>
        <end position="86"/>
    </location>
</feature>
<evidence type="ECO:0000313" key="3">
    <source>
        <dbReference type="Proteomes" id="UP000176511"/>
    </source>
</evidence>
<reference evidence="2 3" key="1">
    <citation type="journal article" date="2016" name="Nat. Commun.">
        <title>Thousands of microbial genomes shed light on interconnected biogeochemical processes in an aquifer system.</title>
        <authorList>
            <person name="Anantharaman K."/>
            <person name="Brown C.T."/>
            <person name="Hug L.A."/>
            <person name="Sharon I."/>
            <person name="Castelle C.J."/>
            <person name="Probst A.J."/>
            <person name="Thomas B.C."/>
            <person name="Singh A."/>
            <person name="Wilkins M.J."/>
            <person name="Karaoz U."/>
            <person name="Brodie E.L."/>
            <person name="Williams K.H."/>
            <person name="Hubbard S.S."/>
            <person name="Banfield J.F."/>
        </authorList>
    </citation>
    <scope>NUCLEOTIDE SEQUENCE [LARGE SCALE GENOMIC DNA]</scope>
</reference>
<proteinExistence type="predicted"/>
<sequence>MKHMYIINAAVFSVVALIHGWRAVANTPVVIDSFAMPLWLSAVAFFVAGLLAFFNGRVHGPFTKKDTALFVLTLFVIDMCAVLFYWSYGLSFWGVSGMGYALVAVFDAVVIALLIRYRMHD</sequence>
<evidence type="ECO:0000313" key="2">
    <source>
        <dbReference type="EMBL" id="OGG61045.1"/>
    </source>
</evidence>
<name>A0A1F6DI09_9BACT</name>
<dbReference type="Proteomes" id="UP000176511">
    <property type="component" value="Unassembled WGS sequence"/>
</dbReference>
<organism evidence="2 3">
    <name type="scientific">Candidatus Kaiserbacteria bacterium RIFCSPHIGHO2_02_FULL_49_34</name>
    <dbReference type="NCBI Taxonomy" id="1798491"/>
    <lineage>
        <taxon>Bacteria</taxon>
        <taxon>Candidatus Kaiseribacteriota</taxon>
    </lineage>
</organism>